<proteinExistence type="predicted"/>
<accession>A0A0G4KAU1</accession>
<protein>
    <recommendedName>
        <fullName evidence="1">IrrE N-terminal-like domain-containing protein</fullName>
    </recommendedName>
</protein>
<name>A0A0G4KAU1_9SPIR</name>
<dbReference type="Proteomes" id="UP000043763">
    <property type="component" value="Unassembled WGS sequence"/>
</dbReference>
<evidence type="ECO:0000259" key="1">
    <source>
        <dbReference type="Pfam" id="PF06114"/>
    </source>
</evidence>
<keyword evidence="3" id="KW-1185">Reference proteome</keyword>
<gene>
    <name evidence="2" type="ORF">BRSU_2684</name>
</gene>
<dbReference type="OrthoDB" id="307513at2"/>
<dbReference type="Pfam" id="PF06114">
    <property type="entry name" value="Peptidase_M78"/>
    <property type="match status" value="1"/>
</dbReference>
<feature type="domain" description="IrrE N-terminal-like" evidence="1">
    <location>
        <begin position="115"/>
        <end position="194"/>
    </location>
</feature>
<dbReference type="AlphaFoldDB" id="A0A0G4KAU1"/>
<reference evidence="3" key="1">
    <citation type="submission" date="2015-04" db="EMBL/GenBank/DDBJ databases">
        <authorList>
            <person name="Mushtaq Mamoona"/>
        </authorList>
    </citation>
    <scope>NUCLEOTIDE SEQUENCE [LARGE SCALE GENOMIC DNA]</scope>
    <source>
        <strain evidence="3">AN4859/03</strain>
    </source>
</reference>
<evidence type="ECO:0000313" key="2">
    <source>
        <dbReference type="EMBL" id="CRF35481.1"/>
    </source>
</evidence>
<dbReference type="EMBL" id="CVLB01000003">
    <property type="protein sequence ID" value="CRF35481.1"/>
    <property type="molecule type" value="Genomic_DNA"/>
</dbReference>
<dbReference type="Gene3D" id="1.10.10.2910">
    <property type="match status" value="1"/>
</dbReference>
<dbReference type="InterPro" id="IPR010359">
    <property type="entry name" value="IrrE_HExxH"/>
</dbReference>
<sequence>MDKLNLQEIADRCGYNKVYNEAKKQSILLNSLQNNLIDSLINRYITKSLLSHWKSAVESIVLETRQYKFKNFCRETSYTNPKVIKIMNVALYKIFIKEKKLFEYGYTLKDKYNWVDVIVINEEMSIKEKRCVVAHELAHIIIDRILKENIDIIPNMDFDNLNEEELANILMCYILLDKSFFYKNAQFEDYVITDVLDLKELRNSILKKYRK</sequence>
<organism evidence="2 3">
    <name type="scientific">Brachyspira suanatina</name>
    <dbReference type="NCBI Taxonomy" id="381802"/>
    <lineage>
        <taxon>Bacteria</taxon>
        <taxon>Pseudomonadati</taxon>
        <taxon>Spirochaetota</taxon>
        <taxon>Spirochaetia</taxon>
        <taxon>Brachyspirales</taxon>
        <taxon>Brachyspiraceae</taxon>
        <taxon>Brachyspira</taxon>
    </lineage>
</organism>
<evidence type="ECO:0000313" key="3">
    <source>
        <dbReference type="Proteomes" id="UP000043763"/>
    </source>
</evidence>
<dbReference type="RefSeq" id="WP_083997919.1">
    <property type="nucleotide sequence ID" value="NZ_CVLB01000003.1"/>
</dbReference>